<name>A0AA39WPD5_9PEZI</name>
<dbReference type="EMBL" id="JAULSU010000004">
    <property type="protein sequence ID" value="KAK0619134.1"/>
    <property type="molecule type" value="Genomic_DNA"/>
</dbReference>
<feature type="region of interest" description="Disordered" evidence="1">
    <location>
        <begin position="604"/>
        <end position="626"/>
    </location>
</feature>
<feature type="region of interest" description="Disordered" evidence="1">
    <location>
        <begin position="1"/>
        <end position="25"/>
    </location>
</feature>
<evidence type="ECO:0000313" key="3">
    <source>
        <dbReference type="Proteomes" id="UP001175000"/>
    </source>
</evidence>
<keyword evidence="3" id="KW-1185">Reference proteome</keyword>
<sequence>MARSPERKRQRRDSPVHSESDGFGAPERVLLTSTARWCTVSSTGHSDANLQHRVTWDEEKMKCFLSDEERNDAALMQGLLDGSSIEHASKLHPLIFDSASGPDSRALRSLPFFQRLASDDESARTEYKGWNFDKKRIVALGVRDLYLAAMTGLLDDDEKRLLAQLVDIVDKPSAGECAVIEGMTLRFHPSKTFKMVKFIEDLDAKLDSKWGPYFAQVLDAPRLYAVFVDPVELSFHNFENIVPLDQWMETKLSTEPELSLELADVQNAQPGPDVWTAKLQGSITPLLKELSALDLFVVPLNKGARGGERFIFHSTILSKAFTEAISSSGILPRLSDGKLSPSDFAFANYVFRCNRFAPGDAKFSAHRDIPYYDAARSQVSKYTLLVYLSSGTNPNGALEVNGTTLTDIDEFTCVIFDQRHEHEGRSFVDTDKVFLRTELVFNDRELDTNPKIAPLFSEACYMAGQSIFDEELASYAHQCFERANSLHWAVEKNASEPPAYLYKQYLGFKFLTNGYDYWFVTKSQNGSGAADCAIVAVLDYLNCKIGNQGPLRALCRSTTIRETITSHCSAFQLLSSPESTPDDKSQPTTLPRLSEQTIESLFKQSTPTPFTPRPHPSWVEPDEEDSEPEDGCCPMHCWTTFNAWNNDDVAKEYRACCKFTTKQLLSTPIIFLGEEILLNDKQVEIRGDKILIHTFEGRESTRFNFAACWGDAAVGAELYVDVDQEIPAPKLLVPPIVFREYEGEGYHLRMDFFRNDWMVRVDEERKVPVPVVTNEVPEDGGEEDEGGPFWKRVRELAGSEELGGSFWERESDEEEDGDEDGDEEED</sequence>
<reference evidence="2" key="1">
    <citation type="submission" date="2023-06" db="EMBL/GenBank/DDBJ databases">
        <title>Genome-scale phylogeny and comparative genomics of the fungal order Sordariales.</title>
        <authorList>
            <consortium name="Lawrence Berkeley National Laboratory"/>
            <person name="Hensen N."/>
            <person name="Bonometti L."/>
            <person name="Westerberg I."/>
            <person name="Brannstrom I.O."/>
            <person name="Guillou S."/>
            <person name="Cros-Aarteil S."/>
            <person name="Calhoun S."/>
            <person name="Haridas S."/>
            <person name="Kuo A."/>
            <person name="Mondo S."/>
            <person name="Pangilinan J."/>
            <person name="Riley R."/>
            <person name="Labutti K."/>
            <person name="Andreopoulos B."/>
            <person name="Lipzen A."/>
            <person name="Chen C."/>
            <person name="Yanf M."/>
            <person name="Daum C."/>
            <person name="Ng V."/>
            <person name="Clum A."/>
            <person name="Steindorff A."/>
            <person name="Ohm R."/>
            <person name="Martin F."/>
            <person name="Silar P."/>
            <person name="Natvig D."/>
            <person name="Lalanne C."/>
            <person name="Gautier V."/>
            <person name="Ament-Velasquez S.L."/>
            <person name="Kruys A."/>
            <person name="Hutchinson M.I."/>
            <person name="Powell A.J."/>
            <person name="Barry K."/>
            <person name="Miller A.N."/>
            <person name="Grigoriev I.V."/>
            <person name="Debuchy R."/>
            <person name="Gladieux P."/>
            <person name="Thoren M.H."/>
            <person name="Johannesson H."/>
        </authorList>
    </citation>
    <scope>NUCLEOTIDE SEQUENCE</scope>
    <source>
        <strain evidence="2">CBS 606.72</strain>
    </source>
</reference>
<evidence type="ECO:0000256" key="1">
    <source>
        <dbReference type="SAM" id="MobiDB-lite"/>
    </source>
</evidence>
<proteinExistence type="predicted"/>
<feature type="compositionally biased region" description="Acidic residues" evidence="1">
    <location>
        <begin position="810"/>
        <end position="826"/>
    </location>
</feature>
<dbReference type="AlphaFoldDB" id="A0AA39WPD5"/>
<organism evidence="2 3">
    <name type="scientific">Immersiella caudata</name>
    <dbReference type="NCBI Taxonomy" id="314043"/>
    <lineage>
        <taxon>Eukaryota</taxon>
        <taxon>Fungi</taxon>
        <taxon>Dikarya</taxon>
        <taxon>Ascomycota</taxon>
        <taxon>Pezizomycotina</taxon>
        <taxon>Sordariomycetes</taxon>
        <taxon>Sordariomycetidae</taxon>
        <taxon>Sordariales</taxon>
        <taxon>Lasiosphaeriaceae</taxon>
        <taxon>Immersiella</taxon>
    </lineage>
</organism>
<feature type="compositionally biased region" description="Acidic residues" evidence="1">
    <location>
        <begin position="776"/>
        <end position="786"/>
    </location>
</feature>
<accession>A0AA39WPD5</accession>
<evidence type="ECO:0000313" key="2">
    <source>
        <dbReference type="EMBL" id="KAK0619134.1"/>
    </source>
</evidence>
<comment type="caution">
    <text evidence="2">The sequence shown here is derived from an EMBL/GenBank/DDBJ whole genome shotgun (WGS) entry which is preliminary data.</text>
</comment>
<protein>
    <submittedName>
        <fullName evidence="2">Uncharacterized protein</fullName>
    </submittedName>
</protein>
<feature type="region of interest" description="Disordered" evidence="1">
    <location>
        <begin position="774"/>
        <end position="826"/>
    </location>
</feature>
<dbReference type="Proteomes" id="UP001175000">
    <property type="component" value="Unassembled WGS sequence"/>
</dbReference>
<feature type="compositionally biased region" description="Basic and acidic residues" evidence="1">
    <location>
        <begin position="1"/>
        <end position="20"/>
    </location>
</feature>
<gene>
    <name evidence="2" type="ORF">B0T14DRAFT_431049</name>
</gene>